<dbReference type="EMBL" id="KZ987832">
    <property type="protein sequence ID" value="RKP14459.1"/>
    <property type="molecule type" value="Genomic_DNA"/>
</dbReference>
<accession>A0A4V1IYG3</accession>
<gene>
    <name evidence="1" type="ORF">BJ684DRAFT_2759</name>
</gene>
<dbReference type="Gene3D" id="1.10.472.10">
    <property type="entry name" value="Cyclin-like"/>
    <property type="match status" value="1"/>
</dbReference>
<dbReference type="AlphaFoldDB" id="A0A4V1IYG3"/>
<feature type="non-terminal residue" evidence="1">
    <location>
        <position position="1"/>
    </location>
</feature>
<evidence type="ECO:0000313" key="1">
    <source>
        <dbReference type="EMBL" id="RKP14459.1"/>
    </source>
</evidence>
<sequence length="169" mass="18830">VPASFADASTLVIARLVIHMVQNIVAINDPLPPPSPSALTRFHSRAPPNISIDAYIIRFIKYAHIHPTILISFLIYIDRFCAHHPHFALSSLTVHRFLCASVVVGCKAWNDIYSTNGHYARVGGVNLVEVNALELELLFGLSWQVISSDAILQEYYTQLVESNPDFSFV</sequence>
<feature type="non-terminal residue" evidence="1">
    <location>
        <position position="169"/>
    </location>
</feature>
<dbReference type="Pfam" id="PF08613">
    <property type="entry name" value="Cyclin"/>
    <property type="match status" value="1"/>
</dbReference>
<proteinExistence type="predicted"/>
<dbReference type="GO" id="GO:0000307">
    <property type="term" value="C:cyclin-dependent protein kinase holoenzyme complex"/>
    <property type="evidence" value="ECO:0007669"/>
    <property type="project" value="TreeGrafter"/>
</dbReference>
<dbReference type="GO" id="GO:0005634">
    <property type="term" value="C:nucleus"/>
    <property type="evidence" value="ECO:0007669"/>
    <property type="project" value="TreeGrafter"/>
</dbReference>
<reference evidence="2" key="1">
    <citation type="journal article" date="2018" name="Nat. Microbiol.">
        <title>Leveraging single-cell genomics to expand the fungal tree of life.</title>
        <authorList>
            <person name="Ahrendt S.R."/>
            <person name="Quandt C.A."/>
            <person name="Ciobanu D."/>
            <person name="Clum A."/>
            <person name="Salamov A."/>
            <person name="Andreopoulos B."/>
            <person name="Cheng J.F."/>
            <person name="Woyke T."/>
            <person name="Pelin A."/>
            <person name="Henrissat B."/>
            <person name="Reynolds N.K."/>
            <person name="Benny G.L."/>
            <person name="Smith M.E."/>
            <person name="James T.Y."/>
            <person name="Grigoriev I.V."/>
        </authorList>
    </citation>
    <scope>NUCLEOTIDE SEQUENCE [LARGE SCALE GENOMIC DNA]</scope>
</reference>
<dbReference type="OrthoDB" id="337735at2759"/>
<dbReference type="InterPro" id="IPR036915">
    <property type="entry name" value="Cyclin-like_sf"/>
</dbReference>
<evidence type="ECO:0000313" key="2">
    <source>
        <dbReference type="Proteomes" id="UP000267251"/>
    </source>
</evidence>
<name>A0A4V1IYG3_9FUNG</name>
<dbReference type="SUPFAM" id="SSF47954">
    <property type="entry name" value="Cyclin-like"/>
    <property type="match status" value="1"/>
</dbReference>
<dbReference type="CDD" id="cd20558">
    <property type="entry name" value="CYCLIN_ScPCL7-like"/>
    <property type="match status" value="1"/>
</dbReference>
<dbReference type="GO" id="GO:0016538">
    <property type="term" value="F:cyclin-dependent protein serine/threonine kinase regulator activity"/>
    <property type="evidence" value="ECO:0007669"/>
    <property type="project" value="TreeGrafter"/>
</dbReference>
<dbReference type="InterPro" id="IPR013922">
    <property type="entry name" value="Cyclin_PHO80-like"/>
</dbReference>
<dbReference type="PANTHER" id="PTHR15615">
    <property type="match status" value="1"/>
</dbReference>
<dbReference type="PANTHER" id="PTHR15615:SF117">
    <property type="entry name" value="PHO85 CYCLIN PHO80"/>
    <property type="match status" value="1"/>
</dbReference>
<keyword evidence="2" id="KW-1185">Reference proteome</keyword>
<dbReference type="GO" id="GO:0019901">
    <property type="term" value="F:protein kinase binding"/>
    <property type="evidence" value="ECO:0007669"/>
    <property type="project" value="InterPro"/>
</dbReference>
<organism evidence="1 2">
    <name type="scientific">Piptocephalis cylindrospora</name>
    <dbReference type="NCBI Taxonomy" id="1907219"/>
    <lineage>
        <taxon>Eukaryota</taxon>
        <taxon>Fungi</taxon>
        <taxon>Fungi incertae sedis</taxon>
        <taxon>Zoopagomycota</taxon>
        <taxon>Zoopagomycotina</taxon>
        <taxon>Zoopagomycetes</taxon>
        <taxon>Zoopagales</taxon>
        <taxon>Piptocephalidaceae</taxon>
        <taxon>Piptocephalis</taxon>
    </lineage>
</organism>
<dbReference type="Proteomes" id="UP000267251">
    <property type="component" value="Unassembled WGS sequence"/>
</dbReference>
<protein>
    <submittedName>
        <fullName evidence="1">Cyclin-domain-containing protein</fullName>
    </submittedName>
</protein>